<feature type="chain" id="PRO_5015395147" evidence="1">
    <location>
        <begin position="27"/>
        <end position="451"/>
    </location>
</feature>
<accession>A0A2T6C9J9</accession>
<organism evidence="4 5">
    <name type="scientific">Melghirimyces profundicolus</name>
    <dbReference type="NCBI Taxonomy" id="1242148"/>
    <lineage>
        <taxon>Bacteria</taxon>
        <taxon>Bacillati</taxon>
        <taxon>Bacillota</taxon>
        <taxon>Bacilli</taxon>
        <taxon>Bacillales</taxon>
        <taxon>Thermoactinomycetaceae</taxon>
        <taxon>Melghirimyces</taxon>
    </lineage>
</organism>
<dbReference type="Proteomes" id="UP000244240">
    <property type="component" value="Unassembled WGS sequence"/>
</dbReference>
<keyword evidence="1" id="KW-0732">Signal</keyword>
<dbReference type="Pfam" id="PF11329">
    <property type="entry name" value="DUF3131"/>
    <property type="match status" value="1"/>
</dbReference>
<proteinExistence type="predicted"/>
<gene>
    <name evidence="4" type="ORF">C8P63_101185</name>
</gene>
<dbReference type="Pfam" id="PF10091">
    <property type="entry name" value="Glycoamylase"/>
    <property type="match status" value="1"/>
</dbReference>
<comment type="caution">
    <text evidence="4">The sequence shown here is derived from an EMBL/GenBank/DDBJ whole genome shotgun (WGS) entry which is preliminary data.</text>
</comment>
<feature type="domain" description="DUF3131" evidence="3">
    <location>
        <begin position="42"/>
        <end position="194"/>
    </location>
</feature>
<evidence type="ECO:0000313" key="5">
    <source>
        <dbReference type="Proteomes" id="UP000244240"/>
    </source>
</evidence>
<keyword evidence="5" id="KW-1185">Reference proteome</keyword>
<feature type="domain" description="Glycoamylase-like" evidence="2">
    <location>
        <begin position="259"/>
        <end position="430"/>
    </location>
</feature>
<dbReference type="AlphaFoldDB" id="A0A2T6C9J9"/>
<evidence type="ECO:0000313" key="4">
    <source>
        <dbReference type="EMBL" id="PTX64963.1"/>
    </source>
</evidence>
<feature type="signal peptide" evidence="1">
    <location>
        <begin position="1"/>
        <end position="26"/>
    </location>
</feature>
<dbReference type="EMBL" id="QBKR01000001">
    <property type="protein sequence ID" value="PTX64963.1"/>
    <property type="molecule type" value="Genomic_DNA"/>
</dbReference>
<name>A0A2T6C9J9_9BACL</name>
<evidence type="ECO:0000259" key="2">
    <source>
        <dbReference type="Pfam" id="PF10091"/>
    </source>
</evidence>
<sequence length="451" mass="50801">MRMRKWVVSLLSLVLVASLHFASASAAPGVANPGSDAELRSVAQRTWQYFADHTDPHTHLPLDEVRILDSGIKKAEHTSPTNIGMYMLSTVSAHELGFIKREEAVQRMQGTLNTLEKMEKWRGFLYNWYYTKDATLKKDWGQFISSVDNGWYASGLIVIRQAYPELSEEATALLDAMDFADLYNPEVGQLYGGYDVAKGSYTGHTYGMFNTEPRAASYIGIGKGDLPTEHWWKMYRTFPPEWEQQQTPEGHTENYDGVDVYEGHYEYKGIQFVPSWGGSMFETLMPTIVIKEKELGQKGLGLNDKRQAQVQMAFAKEKGYPAWGFSPCAIPDGYTEYGVAEAGTWKDGYKDDGTVTPHASILALDFLPGEVKKNMKVLKELGAYGKYGYYDSVNVKTGEITPAYLALDQGMIMVSITNHLKGSVIRNYFHQDKVGRTPERLLEIEEFSIQD</sequence>
<evidence type="ECO:0000259" key="3">
    <source>
        <dbReference type="Pfam" id="PF11329"/>
    </source>
</evidence>
<dbReference type="InterPro" id="IPR021478">
    <property type="entry name" value="DUF3131"/>
</dbReference>
<reference evidence="4 5" key="1">
    <citation type="submission" date="2018-04" db="EMBL/GenBank/DDBJ databases">
        <title>Genomic Encyclopedia of Archaeal and Bacterial Type Strains, Phase II (KMG-II): from individual species to whole genera.</title>
        <authorList>
            <person name="Goeker M."/>
        </authorList>
    </citation>
    <scope>NUCLEOTIDE SEQUENCE [LARGE SCALE GENOMIC DNA]</scope>
    <source>
        <strain evidence="4 5">DSM 45787</strain>
    </source>
</reference>
<protein>
    <submittedName>
        <fullName evidence="4">Uncharacterized protein</fullName>
    </submittedName>
</protein>
<dbReference type="InterPro" id="IPR019282">
    <property type="entry name" value="Glycoamylase-like_cons_dom"/>
</dbReference>
<evidence type="ECO:0000256" key="1">
    <source>
        <dbReference type="SAM" id="SignalP"/>
    </source>
</evidence>
<dbReference type="Gene3D" id="1.50.10.140">
    <property type="match status" value="1"/>
</dbReference>